<dbReference type="STRING" id="1147123.SAMN05443428_101256"/>
<gene>
    <name evidence="3" type="ORF">SAMN05443428_101256</name>
</gene>
<feature type="transmembrane region" description="Helical" evidence="1">
    <location>
        <begin position="5"/>
        <end position="21"/>
    </location>
</feature>
<dbReference type="GO" id="GO:0005886">
    <property type="term" value="C:plasma membrane"/>
    <property type="evidence" value="ECO:0007669"/>
    <property type="project" value="TreeGrafter"/>
</dbReference>
<evidence type="ECO:0000256" key="1">
    <source>
        <dbReference type="SAM" id="Phobius"/>
    </source>
</evidence>
<reference evidence="4" key="1">
    <citation type="submission" date="2017-02" db="EMBL/GenBank/DDBJ databases">
        <authorList>
            <person name="Varghese N."/>
            <person name="Submissions S."/>
        </authorList>
    </citation>
    <scope>NUCLEOTIDE SEQUENCE [LARGE SCALE GENOMIC DNA]</scope>
    <source>
        <strain evidence="4">USBA 833</strain>
    </source>
</reference>
<protein>
    <submittedName>
        <fullName evidence="3">Spore maturation protein B</fullName>
    </submittedName>
</protein>
<dbReference type="PANTHER" id="PTHR35793:SF2">
    <property type="entry name" value="INNER MEMBRANE PROTEIN YJIG"/>
    <property type="match status" value="1"/>
</dbReference>
<dbReference type="Proteomes" id="UP000190105">
    <property type="component" value="Unassembled WGS sequence"/>
</dbReference>
<dbReference type="InterPro" id="IPR011642">
    <property type="entry name" value="Gate_dom"/>
</dbReference>
<dbReference type="AlphaFoldDB" id="A0A1T4WHU0"/>
<evidence type="ECO:0000313" key="4">
    <source>
        <dbReference type="Proteomes" id="UP000190105"/>
    </source>
</evidence>
<keyword evidence="4" id="KW-1185">Reference proteome</keyword>
<dbReference type="InterPro" id="IPR052549">
    <property type="entry name" value="SpmB"/>
</dbReference>
<feature type="transmembrane region" description="Helical" evidence="1">
    <location>
        <begin position="41"/>
        <end position="58"/>
    </location>
</feature>
<evidence type="ECO:0000313" key="3">
    <source>
        <dbReference type="EMBL" id="SKA76739.1"/>
    </source>
</evidence>
<proteinExistence type="predicted"/>
<dbReference type="PANTHER" id="PTHR35793">
    <property type="entry name" value="INNER MEMBRANE PROTEIN YJIG"/>
    <property type="match status" value="1"/>
</dbReference>
<name>A0A1T4WHU0_9CLOT</name>
<accession>A0A1T4WHU0</accession>
<dbReference type="OrthoDB" id="9805623at2"/>
<keyword evidence="1" id="KW-0472">Membrane</keyword>
<dbReference type="RefSeq" id="WP_078695285.1">
    <property type="nucleotide sequence ID" value="NZ_FUYH01000001.1"/>
</dbReference>
<keyword evidence="1" id="KW-1133">Transmembrane helix</keyword>
<sequence>MNIGVYFLPLLILFILIYSFIKKVKVYETFIEGVKEGFSSVYSIAPYLLTMLFAIDIFRKSGAMDYFIYALKPLSKILKIPEGVIPMILIKPLSGSGALGVMTDTMKQYGVDSIEGKIAAVMMGSTETIFYTISIYFGSVNVKDVRHSLKASLIAHIIGSLAAVYICYYFFR</sequence>
<feature type="transmembrane region" description="Helical" evidence="1">
    <location>
        <begin position="153"/>
        <end position="171"/>
    </location>
</feature>
<organism evidence="3 4">
    <name type="scientific">Caloramator quimbayensis</name>
    <dbReference type="NCBI Taxonomy" id="1147123"/>
    <lineage>
        <taxon>Bacteria</taxon>
        <taxon>Bacillati</taxon>
        <taxon>Bacillota</taxon>
        <taxon>Clostridia</taxon>
        <taxon>Eubacteriales</taxon>
        <taxon>Clostridiaceae</taxon>
        <taxon>Caloramator</taxon>
    </lineage>
</organism>
<keyword evidence="1" id="KW-0812">Transmembrane</keyword>
<dbReference type="EMBL" id="FUYH01000001">
    <property type="protein sequence ID" value="SKA76739.1"/>
    <property type="molecule type" value="Genomic_DNA"/>
</dbReference>
<feature type="domain" description="Nucleoside transporter/FeoB GTPase Gate" evidence="2">
    <location>
        <begin position="42"/>
        <end position="141"/>
    </location>
</feature>
<evidence type="ECO:0000259" key="2">
    <source>
        <dbReference type="Pfam" id="PF07670"/>
    </source>
</evidence>
<dbReference type="Pfam" id="PF07670">
    <property type="entry name" value="Gate"/>
    <property type="match status" value="1"/>
</dbReference>